<evidence type="ECO:0000313" key="3">
    <source>
        <dbReference type="Proteomes" id="UP000460257"/>
    </source>
</evidence>
<feature type="transmembrane region" description="Helical" evidence="1">
    <location>
        <begin position="40"/>
        <end position="66"/>
    </location>
</feature>
<feature type="transmembrane region" description="Helical" evidence="1">
    <location>
        <begin position="193"/>
        <end position="216"/>
    </location>
</feature>
<dbReference type="Gene3D" id="1.10.1760.20">
    <property type="match status" value="1"/>
</dbReference>
<feature type="transmembrane region" description="Helical" evidence="1">
    <location>
        <begin position="101"/>
        <end position="122"/>
    </location>
</feature>
<protein>
    <submittedName>
        <fullName evidence="2">ECF transporter S component</fullName>
    </submittedName>
</protein>
<feature type="transmembrane region" description="Helical" evidence="1">
    <location>
        <begin position="134"/>
        <end position="155"/>
    </location>
</feature>
<dbReference type="Proteomes" id="UP000460257">
    <property type="component" value="Unassembled WGS sequence"/>
</dbReference>
<name>A0A6N7IZT7_9FIRM</name>
<organism evidence="2 3">
    <name type="scientific">Candidatus Weimeria bifida</name>
    <dbReference type="NCBI Taxonomy" id="2599074"/>
    <lineage>
        <taxon>Bacteria</taxon>
        <taxon>Bacillati</taxon>
        <taxon>Bacillota</taxon>
        <taxon>Clostridia</taxon>
        <taxon>Lachnospirales</taxon>
        <taxon>Lachnospiraceae</taxon>
        <taxon>Candidatus Weimeria</taxon>
    </lineage>
</organism>
<dbReference type="GO" id="GO:0022857">
    <property type="term" value="F:transmembrane transporter activity"/>
    <property type="evidence" value="ECO:0007669"/>
    <property type="project" value="InterPro"/>
</dbReference>
<dbReference type="InterPro" id="IPR024529">
    <property type="entry name" value="ECF_trnsprt_substrate-spec"/>
</dbReference>
<feature type="transmembrane region" description="Helical" evidence="1">
    <location>
        <begin position="7"/>
        <end position="28"/>
    </location>
</feature>
<feature type="transmembrane region" description="Helical" evidence="1">
    <location>
        <begin position="161"/>
        <end position="181"/>
    </location>
</feature>
<keyword evidence="3" id="KW-1185">Reference proteome</keyword>
<dbReference type="AlphaFoldDB" id="A0A6N7IZT7"/>
<keyword evidence="1" id="KW-0472">Membrane</keyword>
<sequence>MNTKKKTLNLVLTALFTAIIVLMAFSPLGYIPLGVINATIIHIPVIIGAIFLGPGTGAFLGFVFGLTSFIKSTVTPSTVSAFVFSPVLAASQFGISGVFKSAFICFVPRILVGVFPYYIFVLIKKLSSGNGSKVKIAVLDAIISLIAFAGLSQLLGRQMKSGSVVLAVVISAAIFAALMIISVRNDSGVIGYAYAGLTGALTNTLLVMPSIYILYAEAYAKATNVAQNALLGVIIGIIGFNGVIEAVLAAVIVSAVSGALVHVTPTYAVRKASKNLRQPA</sequence>
<dbReference type="EMBL" id="VOGC01000006">
    <property type="protein sequence ID" value="MQN01782.1"/>
    <property type="molecule type" value="Genomic_DNA"/>
</dbReference>
<gene>
    <name evidence="2" type="ORF">FRC54_07670</name>
</gene>
<feature type="transmembrane region" description="Helical" evidence="1">
    <location>
        <begin position="228"/>
        <end position="261"/>
    </location>
</feature>
<feature type="transmembrane region" description="Helical" evidence="1">
    <location>
        <begin position="78"/>
        <end position="95"/>
    </location>
</feature>
<reference evidence="2" key="1">
    <citation type="journal article" date="2020" name="Appl. Environ. Microbiol.">
        <title>Medium-Chain Fatty Acid Synthesis by 'Candidatus Weimeria bifida' gen. nov., sp. nov., and 'Candidatus Pseudoramibacter fermentans' sp. nov.</title>
        <authorList>
            <person name="Scarborough M.J."/>
            <person name="Myers K.S."/>
            <person name="Donohue T.J."/>
            <person name="Noguera D.R."/>
        </authorList>
    </citation>
    <scope>NUCLEOTIDE SEQUENCE</scope>
    <source>
        <strain evidence="2">LCO1.1</strain>
    </source>
</reference>
<comment type="caution">
    <text evidence="2">The sequence shown here is derived from an EMBL/GenBank/DDBJ whole genome shotgun (WGS) entry which is preliminary data.</text>
</comment>
<dbReference type="Pfam" id="PF12822">
    <property type="entry name" value="ECF_trnsprt"/>
    <property type="match status" value="1"/>
</dbReference>
<keyword evidence="1" id="KW-0812">Transmembrane</keyword>
<keyword evidence="1" id="KW-1133">Transmembrane helix</keyword>
<accession>A0A6N7IZT7</accession>
<evidence type="ECO:0000256" key="1">
    <source>
        <dbReference type="SAM" id="Phobius"/>
    </source>
</evidence>
<proteinExistence type="predicted"/>
<evidence type="ECO:0000313" key="2">
    <source>
        <dbReference type="EMBL" id="MQN01782.1"/>
    </source>
</evidence>